<comment type="similarity">
    <text evidence="1">Belongs to the bacterial solute-binding protein 3 family.</text>
</comment>
<gene>
    <name evidence="4" type="ORF">ENJ12_10115</name>
</gene>
<evidence type="ECO:0000256" key="1">
    <source>
        <dbReference type="ARBA" id="ARBA00010333"/>
    </source>
</evidence>
<dbReference type="SUPFAM" id="SSF53850">
    <property type="entry name" value="Periplasmic binding protein-like II"/>
    <property type="match status" value="1"/>
</dbReference>
<dbReference type="SMART" id="SM00062">
    <property type="entry name" value="PBPb"/>
    <property type="match status" value="1"/>
</dbReference>
<dbReference type="Proteomes" id="UP000886339">
    <property type="component" value="Unassembled WGS sequence"/>
</dbReference>
<organism evidence="4">
    <name type="scientific">Thiolapillus brandeum</name>
    <dbReference type="NCBI Taxonomy" id="1076588"/>
    <lineage>
        <taxon>Bacteria</taxon>
        <taxon>Pseudomonadati</taxon>
        <taxon>Pseudomonadota</taxon>
        <taxon>Gammaproteobacteria</taxon>
        <taxon>Chromatiales</taxon>
        <taxon>Sedimenticolaceae</taxon>
        <taxon>Thiolapillus</taxon>
    </lineage>
</organism>
<name>A0A831RY63_9GAMM</name>
<keyword evidence="2" id="KW-0732">Signal</keyword>
<feature type="non-terminal residue" evidence="4">
    <location>
        <position position="240"/>
    </location>
</feature>
<dbReference type="AlphaFoldDB" id="A0A831RY63"/>
<dbReference type="PROSITE" id="PS51257">
    <property type="entry name" value="PROKAR_LIPOPROTEIN"/>
    <property type="match status" value="1"/>
</dbReference>
<evidence type="ECO:0000313" key="4">
    <source>
        <dbReference type="EMBL" id="HEC07199.1"/>
    </source>
</evidence>
<feature type="domain" description="Solute-binding protein family 3/N-terminal" evidence="3">
    <location>
        <begin position="31"/>
        <end position="240"/>
    </location>
</feature>
<reference evidence="4" key="1">
    <citation type="journal article" date="2020" name="mSystems">
        <title>Genome- and Community-Level Interaction Insights into Carbon Utilization and Element Cycling Functions of Hydrothermarchaeota in Hydrothermal Sediment.</title>
        <authorList>
            <person name="Zhou Z."/>
            <person name="Liu Y."/>
            <person name="Xu W."/>
            <person name="Pan J."/>
            <person name="Luo Z.H."/>
            <person name="Li M."/>
        </authorList>
    </citation>
    <scope>NUCLEOTIDE SEQUENCE [LARGE SCALE GENOMIC DNA]</scope>
    <source>
        <strain evidence="4">HyVt-458</strain>
    </source>
</reference>
<dbReference type="Gene3D" id="3.40.190.10">
    <property type="entry name" value="Periplasmic binding protein-like II"/>
    <property type="match status" value="2"/>
</dbReference>
<evidence type="ECO:0000256" key="2">
    <source>
        <dbReference type="ARBA" id="ARBA00022729"/>
    </source>
</evidence>
<evidence type="ECO:0000259" key="3">
    <source>
        <dbReference type="SMART" id="SM00062"/>
    </source>
</evidence>
<dbReference type="CDD" id="cd01009">
    <property type="entry name" value="PBP2_YfhD_N"/>
    <property type="match status" value="1"/>
</dbReference>
<dbReference type="Pfam" id="PF00497">
    <property type="entry name" value="SBP_bac_3"/>
    <property type="match status" value="1"/>
</dbReference>
<comment type="caution">
    <text evidence="4">The sequence shown here is derived from an EMBL/GenBank/DDBJ whole genome shotgun (WGS) entry which is preliminary data.</text>
</comment>
<dbReference type="PANTHER" id="PTHR35936">
    <property type="entry name" value="MEMBRANE-BOUND LYTIC MUREIN TRANSGLYCOSYLASE F"/>
    <property type="match status" value="1"/>
</dbReference>
<proteinExistence type="inferred from homology"/>
<sequence>MRLSLALLCLFLTACDLLPRSQLDRVKDRGELRVLTRNSATTYYEGPNGPAGLEYELASGFADFLGVKLKIETPENLSQILKRVQHGLADMAAAGLTVTDERKSVLNFSSSYQRITPQLVYRVGTRTPRNLDELRGSLEVVADSSHAERLRQLQDEYPSLSFRENSELDSEQLLNLVWEQVIDYTVADSNEVAISRRFYPELRVAFDISSAESLAWAFPPGEDHSLIDKANEYLGRLKDN</sequence>
<dbReference type="EMBL" id="DRLF01000347">
    <property type="protein sequence ID" value="HEC07199.1"/>
    <property type="molecule type" value="Genomic_DNA"/>
</dbReference>
<protein>
    <submittedName>
        <fullName evidence="4">Transporter substrate-binding domain-containing protein</fullName>
    </submittedName>
</protein>
<dbReference type="PANTHER" id="PTHR35936:SF32">
    <property type="entry name" value="MEMBRANE-BOUND LYTIC MUREIN TRANSGLYCOSYLASE F"/>
    <property type="match status" value="1"/>
</dbReference>
<dbReference type="InterPro" id="IPR001638">
    <property type="entry name" value="Solute-binding_3/MltF_N"/>
</dbReference>
<accession>A0A831RY63</accession>